<evidence type="ECO:0000313" key="3">
    <source>
        <dbReference type="Proteomes" id="UP001221898"/>
    </source>
</evidence>
<feature type="compositionally biased region" description="Pro residues" evidence="1">
    <location>
        <begin position="90"/>
        <end position="104"/>
    </location>
</feature>
<name>A0AAD7RZL0_9TELE</name>
<feature type="region of interest" description="Disordered" evidence="1">
    <location>
        <begin position="210"/>
        <end position="233"/>
    </location>
</feature>
<comment type="caution">
    <text evidence="2">The sequence shown here is derived from an EMBL/GenBank/DDBJ whole genome shotgun (WGS) entry which is preliminary data.</text>
</comment>
<protein>
    <submittedName>
        <fullName evidence="2">Uncharacterized protein</fullName>
    </submittedName>
</protein>
<gene>
    <name evidence="2" type="ORF">AAFF_G00061870</name>
</gene>
<reference evidence="2" key="1">
    <citation type="journal article" date="2023" name="Science">
        <title>Genome structures resolve the early diversification of teleost fishes.</title>
        <authorList>
            <person name="Parey E."/>
            <person name="Louis A."/>
            <person name="Montfort J."/>
            <person name="Bouchez O."/>
            <person name="Roques C."/>
            <person name="Iampietro C."/>
            <person name="Lluch J."/>
            <person name="Castinel A."/>
            <person name="Donnadieu C."/>
            <person name="Desvignes T."/>
            <person name="Floi Bucao C."/>
            <person name="Jouanno E."/>
            <person name="Wen M."/>
            <person name="Mejri S."/>
            <person name="Dirks R."/>
            <person name="Jansen H."/>
            <person name="Henkel C."/>
            <person name="Chen W.J."/>
            <person name="Zahm M."/>
            <person name="Cabau C."/>
            <person name="Klopp C."/>
            <person name="Thompson A.W."/>
            <person name="Robinson-Rechavi M."/>
            <person name="Braasch I."/>
            <person name="Lecointre G."/>
            <person name="Bobe J."/>
            <person name="Postlethwait J.H."/>
            <person name="Berthelot C."/>
            <person name="Roest Crollius H."/>
            <person name="Guiguen Y."/>
        </authorList>
    </citation>
    <scope>NUCLEOTIDE SEQUENCE</scope>
    <source>
        <strain evidence="2">NC1722</strain>
    </source>
</reference>
<accession>A0AAD7RZL0</accession>
<dbReference type="AlphaFoldDB" id="A0AAD7RZL0"/>
<sequence length="233" mass="23778">MTLPPTRCPLVAWWWRNTSPSWGLPGVWRPLVARLRRGATPPRPQDGEVFLHHTASDALPSGGLVVEEHFPSWGLPGVAPSGGAEQAPFQLPPSPCPTPAPASPGPSCGTRAALVPPASASSVPASSAEDGGIGPEGAAQVTASPELPIPLPGEEGKGAWGDSSGGGDCPRGSKAAPSLEVFNRFDLLDSEMEVGSPLTPMTALGLEIEFLGQSRDEASEPPPTPPGLGEGGN</sequence>
<dbReference type="EMBL" id="JAINUG010000138">
    <property type="protein sequence ID" value="KAJ8393286.1"/>
    <property type="molecule type" value="Genomic_DNA"/>
</dbReference>
<evidence type="ECO:0000313" key="2">
    <source>
        <dbReference type="EMBL" id="KAJ8393286.1"/>
    </source>
</evidence>
<evidence type="ECO:0000256" key="1">
    <source>
        <dbReference type="SAM" id="MobiDB-lite"/>
    </source>
</evidence>
<feature type="region of interest" description="Disordered" evidence="1">
    <location>
        <begin position="76"/>
        <end position="175"/>
    </location>
</feature>
<keyword evidence="3" id="KW-1185">Reference proteome</keyword>
<feature type="compositionally biased region" description="Low complexity" evidence="1">
    <location>
        <begin position="105"/>
        <end position="128"/>
    </location>
</feature>
<proteinExistence type="predicted"/>
<dbReference type="Proteomes" id="UP001221898">
    <property type="component" value="Unassembled WGS sequence"/>
</dbReference>
<organism evidence="2 3">
    <name type="scientific">Aldrovandia affinis</name>
    <dbReference type="NCBI Taxonomy" id="143900"/>
    <lineage>
        <taxon>Eukaryota</taxon>
        <taxon>Metazoa</taxon>
        <taxon>Chordata</taxon>
        <taxon>Craniata</taxon>
        <taxon>Vertebrata</taxon>
        <taxon>Euteleostomi</taxon>
        <taxon>Actinopterygii</taxon>
        <taxon>Neopterygii</taxon>
        <taxon>Teleostei</taxon>
        <taxon>Notacanthiformes</taxon>
        <taxon>Halosauridae</taxon>
        <taxon>Aldrovandia</taxon>
    </lineage>
</organism>